<feature type="transmembrane region" description="Helical" evidence="1">
    <location>
        <begin position="34"/>
        <end position="54"/>
    </location>
</feature>
<feature type="transmembrane region" description="Helical" evidence="1">
    <location>
        <begin position="123"/>
        <end position="143"/>
    </location>
</feature>
<evidence type="ECO:0000256" key="1">
    <source>
        <dbReference type="SAM" id="Phobius"/>
    </source>
</evidence>
<feature type="transmembrane region" description="Helical" evidence="1">
    <location>
        <begin position="296"/>
        <end position="315"/>
    </location>
</feature>
<feature type="transmembrane region" description="Helical" evidence="1">
    <location>
        <begin position="79"/>
        <end position="103"/>
    </location>
</feature>
<feature type="transmembrane region" description="Helical" evidence="1">
    <location>
        <begin position="388"/>
        <end position="406"/>
    </location>
</feature>
<feature type="transmembrane region" description="Helical" evidence="1">
    <location>
        <begin position="239"/>
        <end position="258"/>
    </location>
</feature>
<gene>
    <name evidence="2" type="ORF">ETU37_06220</name>
</gene>
<sequence>MSRSSELVLLAAGSAASAGSTTDRPAGAAPLDQVLIATGSAAILCLALGALVLAHRRGQLTVLGTATDWLERQRWTGDLAGWAILPLLTAMLSLVTALLGMYWDIALHIAFGRDAGPLANPAHYPIMFGLYGISASGVLACALPRGDEAGPAGVQLTRSWRAPVGGVLLACAGSYALLGFPLDDIWHRIFGQDVTLWGPTHLMLIGGAGLSLVAMAILFQEGRHALAPVAGNPRPVHRYVLQAFLAGGMLIGLSVFQAEFDFGVPQFRLVLQPLLIASAAALSLVFARLWIGRGGALAAVGFYLLVRGGVSVVVGPGLGELWATVPLYVAEAVLVELAAVQLAHRPLTLGAVAGGLIGTVGFAAEYAWTQVAFPLPWTTDVLSEGLPMALAGGLAGGLLGGLLVRGLRHDLPARRTTLALFAGSLAAIAATTTNGVVESVPDDLTATLSVTDRAGSGVDEEARVEVRFDQPPVQGTPAWLTVTAWQGGASRDLRVVDLERVDATTYRTPERVPVGGSWKTLVRVQDGRDISGVAVYMPADRVLDEPEVTAKAATRPAVDEKLILQRELNDDVPGWLWGAAGLVVLVCSLALAIGLGWGVRRFSESTASGTTADDREEVPA</sequence>
<feature type="transmembrane region" description="Helical" evidence="1">
    <location>
        <begin position="347"/>
        <end position="368"/>
    </location>
</feature>
<keyword evidence="1" id="KW-0472">Membrane</keyword>
<reference evidence="2 3" key="1">
    <citation type="submission" date="2019-01" db="EMBL/GenBank/DDBJ databases">
        <title>Nocardioides guangzhouensis sp. nov., an actinobacterium isolated from soil.</title>
        <authorList>
            <person name="Fu Y."/>
            <person name="Cai Y."/>
            <person name="Lin Z."/>
            <person name="Chen P."/>
        </authorList>
    </citation>
    <scope>NUCLEOTIDE SEQUENCE [LARGE SCALE GENOMIC DNA]</scope>
    <source>
        <strain evidence="2 3">NBRC 105384</strain>
    </source>
</reference>
<evidence type="ECO:0000313" key="3">
    <source>
        <dbReference type="Proteomes" id="UP000291189"/>
    </source>
</evidence>
<protein>
    <submittedName>
        <fullName evidence="2">Uncharacterized protein</fullName>
    </submittedName>
</protein>
<dbReference type="Proteomes" id="UP000291189">
    <property type="component" value="Unassembled WGS sequence"/>
</dbReference>
<dbReference type="OrthoDB" id="3328774at2"/>
<keyword evidence="1" id="KW-1133">Transmembrane helix</keyword>
<feature type="transmembrane region" description="Helical" evidence="1">
    <location>
        <begin position="321"/>
        <end position="340"/>
    </location>
</feature>
<keyword evidence="3" id="KW-1185">Reference proteome</keyword>
<comment type="caution">
    <text evidence="2">The sequence shown here is derived from an EMBL/GenBank/DDBJ whole genome shotgun (WGS) entry which is preliminary data.</text>
</comment>
<feature type="transmembrane region" description="Helical" evidence="1">
    <location>
        <begin position="575"/>
        <end position="599"/>
    </location>
</feature>
<evidence type="ECO:0000313" key="2">
    <source>
        <dbReference type="EMBL" id="RYU13425.1"/>
    </source>
</evidence>
<name>A0A4Q5J721_9ACTN</name>
<dbReference type="RefSeq" id="WP_129986386.1">
    <property type="nucleotide sequence ID" value="NZ_SDPU01000018.1"/>
</dbReference>
<feature type="transmembrane region" description="Helical" evidence="1">
    <location>
        <begin position="270"/>
        <end position="289"/>
    </location>
</feature>
<feature type="transmembrane region" description="Helical" evidence="1">
    <location>
        <begin position="418"/>
        <end position="437"/>
    </location>
</feature>
<proteinExistence type="predicted"/>
<accession>A0A4Q5J721</accession>
<organism evidence="2 3">
    <name type="scientific">Nocardioides iriomotensis</name>
    <dbReference type="NCBI Taxonomy" id="715784"/>
    <lineage>
        <taxon>Bacteria</taxon>
        <taxon>Bacillati</taxon>
        <taxon>Actinomycetota</taxon>
        <taxon>Actinomycetes</taxon>
        <taxon>Propionibacteriales</taxon>
        <taxon>Nocardioidaceae</taxon>
        <taxon>Nocardioides</taxon>
    </lineage>
</organism>
<dbReference type="AlphaFoldDB" id="A0A4Q5J721"/>
<dbReference type="EMBL" id="SDPU01000018">
    <property type="protein sequence ID" value="RYU13425.1"/>
    <property type="molecule type" value="Genomic_DNA"/>
</dbReference>
<feature type="transmembrane region" description="Helical" evidence="1">
    <location>
        <begin position="202"/>
        <end position="219"/>
    </location>
</feature>
<feature type="transmembrane region" description="Helical" evidence="1">
    <location>
        <begin position="164"/>
        <end position="182"/>
    </location>
</feature>
<keyword evidence="1" id="KW-0812">Transmembrane</keyword>